<comment type="similarity">
    <text evidence="1 4">Belongs to the UDP-glucose/GDP-mannose dehydrogenase family.</text>
</comment>
<keyword evidence="7" id="KW-1185">Reference proteome</keyword>
<dbReference type="SUPFAM" id="SSF51735">
    <property type="entry name" value="NAD(P)-binding Rossmann-fold domains"/>
    <property type="match status" value="1"/>
</dbReference>
<accession>A0AAW7ZAZ7</accession>
<evidence type="ECO:0000256" key="1">
    <source>
        <dbReference type="ARBA" id="ARBA00006601"/>
    </source>
</evidence>
<dbReference type="PANTHER" id="PTHR43491">
    <property type="entry name" value="UDP-N-ACETYL-D-MANNOSAMINE DEHYDROGENASE"/>
    <property type="match status" value="1"/>
</dbReference>
<dbReference type="RefSeq" id="WP_304541972.1">
    <property type="nucleotide sequence ID" value="NZ_JARPTC010000008.1"/>
</dbReference>
<dbReference type="Pfam" id="PF03721">
    <property type="entry name" value="UDPG_MGDP_dh_N"/>
    <property type="match status" value="1"/>
</dbReference>
<evidence type="ECO:0000256" key="3">
    <source>
        <dbReference type="ARBA" id="ARBA00023027"/>
    </source>
</evidence>
<evidence type="ECO:0000259" key="5">
    <source>
        <dbReference type="SMART" id="SM00984"/>
    </source>
</evidence>
<dbReference type="SUPFAM" id="SSF48179">
    <property type="entry name" value="6-phosphogluconate dehydrogenase C-terminal domain-like"/>
    <property type="match status" value="1"/>
</dbReference>
<dbReference type="GO" id="GO:0016616">
    <property type="term" value="F:oxidoreductase activity, acting on the CH-OH group of donors, NAD or NADP as acceptor"/>
    <property type="evidence" value="ECO:0007669"/>
    <property type="project" value="InterPro"/>
</dbReference>
<dbReference type="NCBIfam" id="TIGR03026">
    <property type="entry name" value="NDP-sugDHase"/>
    <property type="match status" value="1"/>
</dbReference>
<dbReference type="Gene3D" id="3.40.50.720">
    <property type="entry name" value="NAD(P)-binding Rossmann-like Domain"/>
    <property type="match status" value="2"/>
</dbReference>
<dbReference type="InterPro" id="IPR014026">
    <property type="entry name" value="UDP-Glc/GDP-Man_DH_dimer"/>
</dbReference>
<name>A0AAW7ZAZ7_9FIRM</name>
<comment type="caution">
    <text evidence="6">The sequence shown here is derived from an EMBL/GenBank/DDBJ whole genome shotgun (WGS) entry which is preliminary data.</text>
</comment>
<proteinExistence type="inferred from homology"/>
<reference evidence="6" key="2">
    <citation type="submission" date="2023-03" db="EMBL/GenBank/DDBJ databases">
        <authorList>
            <person name="Zhang Z."/>
        </authorList>
    </citation>
    <scope>NUCLEOTIDE SEQUENCE</scope>
    <source>
        <strain evidence="6">DSA</strain>
    </source>
</reference>
<dbReference type="InterPro" id="IPR036291">
    <property type="entry name" value="NAD(P)-bd_dom_sf"/>
</dbReference>
<dbReference type="InterPro" id="IPR001732">
    <property type="entry name" value="UDP-Glc/GDP-Man_DH_N"/>
</dbReference>
<dbReference type="GO" id="GO:0000271">
    <property type="term" value="P:polysaccharide biosynthetic process"/>
    <property type="evidence" value="ECO:0007669"/>
    <property type="project" value="InterPro"/>
</dbReference>
<dbReference type="GO" id="GO:0016628">
    <property type="term" value="F:oxidoreductase activity, acting on the CH-CH group of donors, NAD or NADP as acceptor"/>
    <property type="evidence" value="ECO:0007669"/>
    <property type="project" value="InterPro"/>
</dbReference>
<dbReference type="PANTHER" id="PTHR43491:SF2">
    <property type="entry name" value="UDP-N-ACETYL-D-MANNOSAMINE DEHYDROGENASE"/>
    <property type="match status" value="1"/>
</dbReference>
<dbReference type="GO" id="GO:0051287">
    <property type="term" value="F:NAD binding"/>
    <property type="evidence" value="ECO:0007669"/>
    <property type="project" value="InterPro"/>
</dbReference>
<dbReference type="InterPro" id="IPR028359">
    <property type="entry name" value="UDP_ManNAc/GlcNAc_DH"/>
</dbReference>
<dbReference type="InterPro" id="IPR017476">
    <property type="entry name" value="UDP-Glc/GDP-Man"/>
</dbReference>
<feature type="domain" description="UDP-glucose/GDP-mannose dehydrogenase C-terminal" evidence="5">
    <location>
        <begin position="304"/>
        <end position="394"/>
    </location>
</feature>
<dbReference type="Pfam" id="PF00984">
    <property type="entry name" value="UDPG_MGDP_dh"/>
    <property type="match status" value="1"/>
</dbReference>
<keyword evidence="2" id="KW-0560">Oxidoreductase</keyword>
<dbReference type="PIRSF" id="PIRSF000124">
    <property type="entry name" value="UDPglc_GDPman_dh"/>
    <property type="match status" value="1"/>
</dbReference>
<evidence type="ECO:0000313" key="7">
    <source>
        <dbReference type="Proteomes" id="UP001172911"/>
    </source>
</evidence>
<evidence type="ECO:0000256" key="2">
    <source>
        <dbReference type="ARBA" id="ARBA00023002"/>
    </source>
</evidence>
<dbReference type="SMART" id="SM00984">
    <property type="entry name" value="UDPG_MGDP_dh_C"/>
    <property type="match status" value="1"/>
</dbReference>
<dbReference type="EMBL" id="JARPTC010000008">
    <property type="protein sequence ID" value="MDO7786857.1"/>
    <property type="molecule type" value="Genomic_DNA"/>
</dbReference>
<dbReference type="SUPFAM" id="SSF52413">
    <property type="entry name" value="UDP-glucose/GDP-mannose dehydrogenase C-terminal domain"/>
    <property type="match status" value="1"/>
</dbReference>
<gene>
    <name evidence="6" type="ORF">P6N53_06430</name>
</gene>
<evidence type="ECO:0000313" key="6">
    <source>
        <dbReference type="EMBL" id="MDO7786857.1"/>
    </source>
</evidence>
<dbReference type="InterPro" id="IPR014027">
    <property type="entry name" value="UDP-Glc/GDP-Man_DH_C"/>
</dbReference>
<dbReference type="InterPro" id="IPR036220">
    <property type="entry name" value="UDP-Glc/GDP-Man_DH_C_sf"/>
</dbReference>
<dbReference type="InterPro" id="IPR008927">
    <property type="entry name" value="6-PGluconate_DH-like_C_sf"/>
</dbReference>
<protein>
    <submittedName>
        <fullName evidence="6">Nucleotide sugar dehydrogenase</fullName>
    </submittedName>
</protein>
<keyword evidence="3" id="KW-0520">NAD</keyword>
<reference evidence="6" key="1">
    <citation type="journal article" date="2023" name="J. Hazard. Mater.">
        <title>Anaerobic biodegradation of pyrene and benzo[a]pyrene by a new sulfate-reducing Desulforamulus aquiferis strain DSA.</title>
        <authorList>
            <person name="Zhang Z."/>
            <person name="Sun J."/>
            <person name="Gong X."/>
            <person name="Wang C."/>
            <person name="Wang H."/>
        </authorList>
    </citation>
    <scope>NUCLEOTIDE SEQUENCE</scope>
    <source>
        <strain evidence="6">DSA</strain>
    </source>
</reference>
<organism evidence="6 7">
    <name type="scientific">Desulforamulus aquiferis</name>
    <dbReference type="NCBI Taxonomy" id="1397668"/>
    <lineage>
        <taxon>Bacteria</taxon>
        <taxon>Bacillati</taxon>
        <taxon>Bacillota</taxon>
        <taxon>Clostridia</taxon>
        <taxon>Eubacteriales</taxon>
        <taxon>Peptococcaceae</taxon>
        <taxon>Desulforamulus</taxon>
    </lineage>
</organism>
<dbReference type="PIRSF" id="PIRSF500136">
    <property type="entry name" value="UDP_ManNAc_DH"/>
    <property type="match status" value="1"/>
</dbReference>
<dbReference type="AlphaFoldDB" id="A0AAW7ZAZ7"/>
<sequence length="426" mass="46942">MKICVVGLGYIGLPTAGAFAEAGAYVHGVDINEELINKVSKGENPYVEPGLDELIKKVIGQGMLTVGIRPIEADVFIIAVPTPCTSDHKADLSYCHNAMKAIKPYLRKGNLIILESTVYPGATKEVVLEPLKKKGFKPGKDVYIAHCPERVIPGKIIEELVNNYRVIGGINEKSAEKAKELYSLFVKGEIYTSDIETAEMVKLMENTFRDVNIALANEMAKICNQIGINAWEAIGLANKHPRVNLHQPGPGVGGHCIAVDPYFVIESAPEQSKLIKTARQINRNMPKYVLEMVQSNVIPKKKVAILGLSYKANIDDTRESPSIEIVELLRQKGYIVSAHDPFVEDSAGLKECLYNADCVVITVDHDSFKTLNPEMCEGLMANQLVIDTKNTINHREWREAGFQVLLLGDGQPYNLGVEQKAQISYA</sequence>
<dbReference type="Pfam" id="PF03720">
    <property type="entry name" value="UDPG_MGDP_dh_C"/>
    <property type="match status" value="1"/>
</dbReference>
<evidence type="ECO:0000256" key="4">
    <source>
        <dbReference type="PIRNR" id="PIRNR000124"/>
    </source>
</evidence>
<dbReference type="Proteomes" id="UP001172911">
    <property type="component" value="Unassembled WGS sequence"/>
</dbReference>